<accession>A0A0B6ZCX8</accession>
<dbReference type="EMBL" id="HACG01019447">
    <property type="protein sequence ID" value="CEK66312.1"/>
    <property type="molecule type" value="Transcribed_RNA"/>
</dbReference>
<proteinExistence type="predicted"/>
<sequence length="62" mass="7360">MMFFLACSSSHFRSFTHACLKVKWLRERGERESKYRSIEKERVSESMCVYVLVCVSQLMKSC</sequence>
<protein>
    <submittedName>
        <fullName evidence="1">Uncharacterized protein</fullName>
    </submittedName>
</protein>
<reference evidence="1" key="1">
    <citation type="submission" date="2014-12" db="EMBL/GenBank/DDBJ databases">
        <title>Insight into the proteome of Arion vulgaris.</title>
        <authorList>
            <person name="Aradska J."/>
            <person name="Bulat T."/>
            <person name="Smidak R."/>
            <person name="Sarate P."/>
            <person name="Gangsoo J."/>
            <person name="Sialana F."/>
            <person name="Bilban M."/>
            <person name="Lubec G."/>
        </authorList>
    </citation>
    <scope>NUCLEOTIDE SEQUENCE</scope>
    <source>
        <tissue evidence="1">Skin</tissue>
    </source>
</reference>
<evidence type="ECO:0000313" key="1">
    <source>
        <dbReference type="EMBL" id="CEK66312.1"/>
    </source>
</evidence>
<gene>
    <name evidence="1" type="primary">ORF58164</name>
</gene>
<organism evidence="1">
    <name type="scientific">Arion vulgaris</name>
    <dbReference type="NCBI Taxonomy" id="1028688"/>
    <lineage>
        <taxon>Eukaryota</taxon>
        <taxon>Metazoa</taxon>
        <taxon>Spiralia</taxon>
        <taxon>Lophotrochozoa</taxon>
        <taxon>Mollusca</taxon>
        <taxon>Gastropoda</taxon>
        <taxon>Heterobranchia</taxon>
        <taxon>Euthyneura</taxon>
        <taxon>Panpulmonata</taxon>
        <taxon>Eupulmonata</taxon>
        <taxon>Stylommatophora</taxon>
        <taxon>Helicina</taxon>
        <taxon>Arionoidea</taxon>
        <taxon>Arionidae</taxon>
        <taxon>Arion</taxon>
    </lineage>
</organism>
<name>A0A0B6ZCX8_9EUPU</name>
<dbReference type="AlphaFoldDB" id="A0A0B6ZCX8"/>